<feature type="compositionally biased region" description="Acidic residues" evidence="1">
    <location>
        <begin position="39"/>
        <end position="49"/>
    </location>
</feature>
<evidence type="ECO:0000313" key="3">
    <source>
        <dbReference type="Proteomes" id="UP001596189"/>
    </source>
</evidence>
<comment type="caution">
    <text evidence="2">The sequence shown here is derived from an EMBL/GenBank/DDBJ whole genome shotgun (WGS) entry which is preliminary data.</text>
</comment>
<accession>A0ABW1JGA4</accession>
<dbReference type="RefSeq" id="WP_345714913.1">
    <property type="nucleotide sequence ID" value="NZ_BAABFP010000002.1"/>
</dbReference>
<reference evidence="3" key="1">
    <citation type="journal article" date="2019" name="Int. J. Syst. Evol. Microbiol.">
        <title>The Global Catalogue of Microorganisms (GCM) 10K type strain sequencing project: providing services to taxonomists for standard genome sequencing and annotation.</title>
        <authorList>
            <consortium name="The Broad Institute Genomics Platform"/>
            <consortium name="The Broad Institute Genome Sequencing Center for Infectious Disease"/>
            <person name="Wu L."/>
            <person name="Ma J."/>
        </authorList>
    </citation>
    <scope>NUCLEOTIDE SEQUENCE [LARGE SCALE GENOMIC DNA]</scope>
    <source>
        <strain evidence="3">KACC 14249</strain>
    </source>
</reference>
<evidence type="ECO:0000313" key="2">
    <source>
        <dbReference type="EMBL" id="MFC6008391.1"/>
    </source>
</evidence>
<feature type="region of interest" description="Disordered" evidence="1">
    <location>
        <begin position="1"/>
        <end position="71"/>
    </location>
</feature>
<sequence length="71" mass="7824">MTNPPEFRRDQKPSDEPQLDEHPDEGMEEFERTGREDADLAEVDEDESPLPDGTAADGATAPVTSPPEDSR</sequence>
<feature type="compositionally biased region" description="Basic and acidic residues" evidence="1">
    <location>
        <begin position="1"/>
        <end position="38"/>
    </location>
</feature>
<evidence type="ECO:0000256" key="1">
    <source>
        <dbReference type="SAM" id="MobiDB-lite"/>
    </source>
</evidence>
<keyword evidence="3" id="KW-1185">Reference proteome</keyword>
<gene>
    <name evidence="2" type="ORF">ACFQDO_14735</name>
</gene>
<proteinExistence type="predicted"/>
<dbReference type="EMBL" id="JBHSRD010000004">
    <property type="protein sequence ID" value="MFC6008391.1"/>
    <property type="molecule type" value="Genomic_DNA"/>
</dbReference>
<dbReference type="Proteomes" id="UP001596189">
    <property type="component" value="Unassembled WGS sequence"/>
</dbReference>
<organism evidence="2 3">
    <name type="scientific">Angustibacter luteus</name>
    <dbReference type="NCBI Taxonomy" id="658456"/>
    <lineage>
        <taxon>Bacteria</taxon>
        <taxon>Bacillati</taxon>
        <taxon>Actinomycetota</taxon>
        <taxon>Actinomycetes</taxon>
        <taxon>Kineosporiales</taxon>
        <taxon>Kineosporiaceae</taxon>
    </lineage>
</organism>
<protein>
    <recommendedName>
        <fullName evidence="4">Multidrug transporter</fullName>
    </recommendedName>
</protein>
<evidence type="ECO:0008006" key="4">
    <source>
        <dbReference type="Google" id="ProtNLM"/>
    </source>
</evidence>
<name>A0ABW1JGA4_9ACTN</name>